<gene>
    <name evidence="9" type="ORF">WJU16_22945</name>
</gene>
<keyword evidence="4" id="KW-0472">Membrane</keyword>
<evidence type="ECO:0000313" key="10">
    <source>
        <dbReference type="Proteomes" id="UP001485459"/>
    </source>
</evidence>
<feature type="domain" description="RagB/SusD" evidence="7">
    <location>
        <begin position="336"/>
        <end position="595"/>
    </location>
</feature>
<dbReference type="InterPro" id="IPR012944">
    <property type="entry name" value="SusD_RagB_dom"/>
</dbReference>
<organism evidence="9 10">
    <name type="scientific">Chitinophaga pollutisoli</name>
    <dbReference type="NCBI Taxonomy" id="3133966"/>
    <lineage>
        <taxon>Bacteria</taxon>
        <taxon>Pseudomonadati</taxon>
        <taxon>Bacteroidota</taxon>
        <taxon>Chitinophagia</taxon>
        <taxon>Chitinophagales</taxon>
        <taxon>Chitinophagaceae</taxon>
        <taxon>Chitinophaga</taxon>
    </lineage>
</organism>
<keyword evidence="10" id="KW-1185">Reference proteome</keyword>
<reference evidence="10" key="1">
    <citation type="submission" date="2024-03" db="EMBL/GenBank/DDBJ databases">
        <title>Chitinophaga horti sp. nov., isolated from garden soil.</title>
        <authorList>
            <person name="Lee D.S."/>
            <person name="Han D.M."/>
            <person name="Baek J.H."/>
            <person name="Choi D.G."/>
            <person name="Jeon J.H."/>
            <person name="Jeon C.O."/>
        </authorList>
    </citation>
    <scope>NUCLEOTIDE SEQUENCE [LARGE SCALE GENOMIC DNA]</scope>
    <source>
        <strain evidence="10">GPA1</strain>
    </source>
</reference>
<dbReference type="Proteomes" id="UP001485459">
    <property type="component" value="Chromosome"/>
</dbReference>
<protein>
    <submittedName>
        <fullName evidence="9">RagB/SusD family nutrient uptake outer membrane protein</fullName>
    </submittedName>
</protein>
<evidence type="ECO:0000259" key="8">
    <source>
        <dbReference type="Pfam" id="PF14322"/>
    </source>
</evidence>
<dbReference type="Pfam" id="PF14322">
    <property type="entry name" value="SusD-like_3"/>
    <property type="match status" value="1"/>
</dbReference>
<keyword evidence="5" id="KW-0998">Cell outer membrane</keyword>
<dbReference type="InterPro" id="IPR011990">
    <property type="entry name" value="TPR-like_helical_dom_sf"/>
</dbReference>
<name>A0ABZ2YML8_9BACT</name>
<evidence type="ECO:0000313" key="9">
    <source>
        <dbReference type="EMBL" id="WZN40823.1"/>
    </source>
</evidence>
<feature type="signal peptide" evidence="6">
    <location>
        <begin position="1"/>
        <end position="21"/>
    </location>
</feature>
<dbReference type="EMBL" id="CP149822">
    <property type="protein sequence ID" value="WZN40823.1"/>
    <property type="molecule type" value="Genomic_DNA"/>
</dbReference>
<feature type="chain" id="PRO_5046489131" evidence="6">
    <location>
        <begin position="22"/>
        <end position="596"/>
    </location>
</feature>
<dbReference type="Gene3D" id="1.25.40.390">
    <property type="match status" value="1"/>
</dbReference>
<evidence type="ECO:0000256" key="2">
    <source>
        <dbReference type="ARBA" id="ARBA00006275"/>
    </source>
</evidence>
<evidence type="ECO:0000256" key="3">
    <source>
        <dbReference type="ARBA" id="ARBA00022729"/>
    </source>
</evidence>
<proteinExistence type="inferred from homology"/>
<comment type="similarity">
    <text evidence="2">Belongs to the SusD family.</text>
</comment>
<evidence type="ECO:0000256" key="1">
    <source>
        <dbReference type="ARBA" id="ARBA00004442"/>
    </source>
</evidence>
<evidence type="ECO:0000256" key="4">
    <source>
        <dbReference type="ARBA" id="ARBA00023136"/>
    </source>
</evidence>
<feature type="domain" description="SusD-like N-terminal" evidence="8">
    <location>
        <begin position="70"/>
        <end position="240"/>
    </location>
</feature>
<evidence type="ECO:0000256" key="5">
    <source>
        <dbReference type="ARBA" id="ARBA00023237"/>
    </source>
</evidence>
<dbReference type="SUPFAM" id="SSF48452">
    <property type="entry name" value="TPR-like"/>
    <property type="match status" value="1"/>
</dbReference>
<accession>A0ABZ2YML8</accession>
<keyword evidence="3 6" id="KW-0732">Signal</keyword>
<comment type="subcellular location">
    <subcellularLocation>
        <location evidence="1">Cell outer membrane</location>
    </subcellularLocation>
</comment>
<sequence length="596" mass="66747">MKKRNLTILSIPICLAAASCMKPLNVVPVEFKSAQFVFSDSGRAELFINNAYTDLPADVSNSFNWLDGNAMLASATDEAMHVSTNKTVPSAAQRMSAGNWNPSNMKYWRAGDGAGEIGAWMKYGGYHGNRKANTAIKNLHLLPSTVTDRFRNRMMGEALFLRALHHWFLFQRWGGIPIVDRSFEASEDVLIPRNSVKSVVDFIVRDCDAAFALLPEEPYYEPNEVGRADRGSCLALKAKILLYAASPLYNRAGADSLTAYTTPVADRWAIAAQAAQDVVNLNWYTLYKPGANGQTNYSSFFNAWGAGTTNRELIFARLRTPNRDTENDNFPAGFTNARGGTCPSQDLVDAYEMADGTLFSWNNATHAAAPYANRDPRFYASIIYNGARYNRFAGQNNYTFQIFTGGVNASGNAKTETGYYLNKFMDYANVNPAQGNGNTYHNWVYFRYAEVLLNLAEAGNEAGGPSYVAASGGLTPVQALNLVRERAGMPTVETAMANRGVALNQTTLRDFIRNERRIELAFEDHRYFDVRRWMTIETLPKFIRGVEITRNGDGSFTYDPTVQVEQKLFDKKHYFFPIPQIEMNRNPQMRQNPDWQ</sequence>
<dbReference type="Pfam" id="PF07980">
    <property type="entry name" value="SusD_RagB"/>
    <property type="match status" value="1"/>
</dbReference>
<dbReference type="InterPro" id="IPR033985">
    <property type="entry name" value="SusD-like_N"/>
</dbReference>
<evidence type="ECO:0000259" key="7">
    <source>
        <dbReference type="Pfam" id="PF07980"/>
    </source>
</evidence>
<dbReference type="PROSITE" id="PS51257">
    <property type="entry name" value="PROKAR_LIPOPROTEIN"/>
    <property type="match status" value="1"/>
</dbReference>
<dbReference type="RefSeq" id="WP_341835688.1">
    <property type="nucleotide sequence ID" value="NZ_CP149822.1"/>
</dbReference>
<evidence type="ECO:0000256" key="6">
    <source>
        <dbReference type="SAM" id="SignalP"/>
    </source>
</evidence>